<evidence type="ECO:0000313" key="2">
    <source>
        <dbReference type="EMBL" id="KAK3868181.1"/>
    </source>
</evidence>
<dbReference type="AlphaFoldDB" id="A0AAE1F6Y0"/>
<accession>A0AAE1F6Y0</accession>
<sequence>MVTGELRRAWRVGGHYGRTLTRAGYTQEPSTSTTTTNIALASNTALAPPPPSPKRRQSILDSAETKDALARISVPRSIDNSGITPDGGLSRYGRLSGREALASRLEEEEKCVSQWSVARRD</sequence>
<dbReference type="EMBL" id="JAWQEG010003066">
    <property type="protein sequence ID" value="KAK3868181.1"/>
    <property type="molecule type" value="Genomic_DNA"/>
</dbReference>
<feature type="region of interest" description="Disordered" evidence="1">
    <location>
        <begin position="41"/>
        <end position="66"/>
    </location>
</feature>
<comment type="caution">
    <text evidence="2">The sequence shown here is derived from an EMBL/GenBank/DDBJ whole genome shotgun (WGS) entry which is preliminary data.</text>
</comment>
<reference evidence="2" key="1">
    <citation type="submission" date="2023-10" db="EMBL/GenBank/DDBJ databases">
        <title>Genome assemblies of two species of porcelain crab, Petrolisthes cinctipes and Petrolisthes manimaculis (Anomura: Porcellanidae).</title>
        <authorList>
            <person name="Angst P."/>
        </authorList>
    </citation>
    <scope>NUCLEOTIDE SEQUENCE</scope>
    <source>
        <strain evidence="2">PB745_01</strain>
        <tissue evidence="2">Gill</tissue>
    </source>
</reference>
<name>A0AAE1F6Y0_PETCI</name>
<gene>
    <name evidence="2" type="ORF">Pcinc_026401</name>
</gene>
<evidence type="ECO:0000313" key="3">
    <source>
        <dbReference type="Proteomes" id="UP001286313"/>
    </source>
</evidence>
<evidence type="ECO:0000256" key="1">
    <source>
        <dbReference type="SAM" id="MobiDB-lite"/>
    </source>
</evidence>
<keyword evidence="3" id="KW-1185">Reference proteome</keyword>
<protein>
    <submittedName>
        <fullName evidence="2">Uncharacterized protein</fullName>
    </submittedName>
</protein>
<proteinExistence type="predicted"/>
<organism evidence="2 3">
    <name type="scientific">Petrolisthes cinctipes</name>
    <name type="common">Flat porcelain crab</name>
    <dbReference type="NCBI Taxonomy" id="88211"/>
    <lineage>
        <taxon>Eukaryota</taxon>
        <taxon>Metazoa</taxon>
        <taxon>Ecdysozoa</taxon>
        <taxon>Arthropoda</taxon>
        <taxon>Crustacea</taxon>
        <taxon>Multicrustacea</taxon>
        <taxon>Malacostraca</taxon>
        <taxon>Eumalacostraca</taxon>
        <taxon>Eucarida</taxon>
        <taxon>Decapoda</taxon>
        <taxon>Pleocyemata</taxon>
        <taxon>Anomura</taxon>
        <taxon>Galatheoidea</taxon>
        <taxon>Porcellanidae</taxon>
        <taxon>Petrolisthes</taxon>
    </lineage>
</organism>
<dbReference type="Proteomes" id="UP001286313">
    <property type="component" value="Unassembled WGS sequence"/>
</dbReference>